<dbReference type="EMBL" id="JAODUP010000817">
    <property type="protein sequence ID" value="KAK2143726.1"/>
    <property type="molecule type" value="Genomic_DNA"/>
</dbReference>
<proteinExistence type="predicted"/>
<accession>A0AAD9MTY2</accession>
<dbReference type="Proteomes" id="UP001208570">
    <property type="component" value="Unassembled WGS sequence"/>
</dbReference>
<sequence length="116" mass="13518">MAIGYLLIVQIAPELDTLNIVDKLLLHLAKSLEQQDVVLTVVEVLYPKLLELKKEEWRFSRYHQNSIRTEYNMRMAITSQAIAMLRWTTDDGDDEYTHTLSVRKLGWRKTTLVKAA</sequence>
<gene>
    <name evidence="1" type="ORF">LSH36_817g00149</name>
</gene>
<keyword evidence="2" id="KW-1185">Reference proteome</keyword>
<dbReference type="AlphaFoldDB" id="A0AAD9MTY2"/>
<evidence type="ECO:0000313" key="1">
    <source>
        <dbReference type="EMBL" id="KAK2143726.1"/>
    </source>
</evidence>
<protein>
    <submittedName>
        <fullName evidence="1">Uncharacterized protein</fullName>
    </submittedName>
</protein>
<organism evidence="1 2">
    <name type="scientific">Paralvinella palmiformis</name>
    <dbReference type="NCBI Taxonomy" id="53620"/>
    <lineage>
        <taxon>Eukaryota</taxon>
        <taxon>Metazoa</taxon>
        <taxon>Spiralia</taxon>
        <taxon>Lophotrochozoa</taxon>
        <taxon>Annelida</taxon>
        <taxon>Polychaeta</taxon>
        <taxon>Sedentaria</taxon>
        <taxon>Canalipalpata</taxon>
        <taxon>Terebellida</taxon>
        <taxon>Terebelliformia</taxon>
        <taxon>Alvinellidae</taxon>
        <taxon>Paralvinella</taxon>
    </lineage>
</organism>
<name>A0AAD9MTY2_9ANNE</name>
<reference evidence="1" key="1">
    <citation type="journal article" date="2023" name="Mol. Biol. Evol.">
        <title>Third-Generation Sequencing Reveals the Adaptive Role of the Epigenome in Three Deep-Sea Polychaetes.</title>
        <authorList>
            <person name="Perez M."/>
            <person name="Aroh O."/>
            <person name="Sun Y."/>
            <person name="Lan Y."/>
            <person name="Juniper S.K."/>
            <person name="Young C.R."/>
            <person name="Angers B."/>
            <person name="Qian P.Y."/>
        </authorList>
    </citation>
    <scope>NUCLEOTIDE SEQUENCE</scope>
    <source>
        <strain evidence="1">P08H-3</strain>
    </source>
</reference>
<comment type="caution">
    <text evidence="1">The sequence shown here is derived from an EMBL/GenBank/DDBJ whole genome shotgun (WGS) entry which is preliminary data.</text>
</comment>
<evidence type="ECO:0000313" key="2">
    <source>
        <dbReference type="Proteomes" id="UP001208570"/>
    </source>
</evidence>